<dbReference type="AlphaFoldDB" id="A0A3N6PRW5"/>
<dbReference type="OrthoDB" id="9102365at2"/>
<sequence length="269" mass="29840">MGIFLFKPGGFWPAGLIAIAIGSLCVTSAQTAESAEHTTSIEGQRPAYYARIRDDGSVKSVSMSPTALRLDMNSGNSIKAEAADFKPVTYWFGKSVLNRKMLARISSVYTVPRIRTVPIVSSGGDWVVAEFFGAGSHIPNCRYEMLRKTVLTQYVLDSRGRVMRIADIGWQTDSADPRRTDEHVMYVGKYRTWIRAYDVDSRGDLRLVAAAWSTRSQEHRSGDLPPAENELVFGNVRGKQLWANKRNFEAALGLDLAARAILVRQYGGD</sequence>
<accession>A0A3N6PRW5</accession>
<dbReference type="RefSeq" id="WP_124153220.1">
    <property type="nucleotide sequence ID" value="NZ_RQIS01000019.1"/>
</dbReference>
<name>A0A3N6PRW5_9BURK</name>
<comment type="caution">
    <text evidence="1">The sequence shown here is derived from an EMBL/GenBank/DDBJ whole genome shotgun (WGS) entry which is preliminary data.</text>
</comment>
<keyword evidence="2" id="KW-1185">Reference proteome</keyword>
<dbReference type="EMBL" id="RQIS01000019">
    <property type="protein sequence ID" value="RQH02186.1"/>
    <property type="molecule type" value="Genomic_DNA"/>
</dbReference>
<proteinExistence type="predicted"/>
<dbReference type="Proteomes" id="UP000272778">
    <property type="component" value="Unassembled WGS sequence"/>
</dbReference>
<protein>
    <submittedName>
        <fullName evidence="1">Uncharacterized protein</fullName>
    </submittedName>
</protein>
<gene>
    <name evidence="1" type="ORF">D1Y85_22145</name>
</gene>
<evidence type="ECO:0000313" key="2">
    <source>
        <dbReference type="Proteomes" id="UP000272778"/>
    </source>
</evidence>
<organism evidence="1 2">
    <name type="scientific">Paraburkholderia dinghuensis</name>
    <dbReference type="NCBI Taxonomy" id="2305225"/>
    <lineage>
        <taxon>Bacteria</taxon>
        <taxon>Pseudomonadati</taxon>
        <taxon>Pseudomonadota</taxon>
        <taxon>Betaproteobacteria</taxon>
        <taxon>Burkholderiales</taxon>
        <taxon>Burkholderiaceae</taxon>
        <taxon>Paraburkholderia</taxon>
    </lineage>
</organism>
<evidence type="ECO:0000313" key="1">
    <source>
        <dbReference type="EMBL" id="RQH02186.1"/>
    </source>
</evidence>
<reference evidence="1 2" key="1">
    <citation type="submission" date="2018-11" db="EMBL/GenBank/DDBJ databases">
        <title>Paraburkholderia sp. DHOA04, isolated from soil.</title>
        <authorList>
            <person name="Gao Z.-H."/>
            <person name="Qiu L.-H."/>
            <person name="Fu J.-C."/>
        </authorList>
    </citation>
    <scope>NUCLEOTIDE SEQUENCE [LARGE SCALE GENOMIC DNA]</scope>
    <source>
        <strain evidence="1 2">DHOA04</strain>
    </source>
</reference>